<dbReference type="Pfam" id="PF25036">
    <property type="entry name" value="VPS13_VAB"/>
    <property type="match status" value="1"/>
</dbReference>
<dbReference type="Proteomes" id="UP001432027">
    <property type="component" value="Unassembled WGS sequence"/>
</dbReference>
<reference evidence="3" key="1">
    <citation type="submission" date="2023-10" db="EMBL/GenBank/DDBJ databases">
        <title>Genome assembly of Pristionchus species.</title>
        <authorList>
            <person name="Yoshida K."/>
            <person name="Sommer R.J."/>
        </authorList>
    </citation>
    <scope>NUCLEOTIDE SEQUENCE</scope>
    <source>
        <strain evidence="3">RS0144</strain>
    </source>
</reference>
<evidence type="ECO:0000259" key="2">
    <source>
        <dbReference type="Pfam" id="PF25036"/>
    </source>
</evidence>
<name>A0AAV5SYS5_9BILA</name>
<dbReference type="PANTHER" id="PTHR16166:SF93">
    <property type="entry name" value="INTERMEMBRANE LIPID TRANSFER PROTEIN VPS13"/>
    <property type="match status" value="1"/>
</dbReference>
<gene>
    <name evidence="3" type="ORF">PENTCL1PPCAC_7405</name>
</gene>
<dbReference type="InterPro" id="IPR009543">
    <property type="entry name" value="VPS13_VAB"/>
</dbReference>
<comment type="caution">
    <text evidence="3">The sequence shown here is derived from an EMBL/GenBank/DDBJ whole genome shotgun (WGS) entry which is preliminary data.</text>
</comment>
<proteinExistence type="inferred from homology"/>
<evidence type="ECO:0000313" key="4">
    <source>
        <dbReference type="Proteomes" id="UP001432027"/>
    </source>
</evidence>
<organism evidence="3 4">
    <name type="scientific">Pristionchus entomophagus</name>
    <dbReference type="NCBI Taxonomy" id="358040"/>
    <lineage>
        <taxon>Eukaryota</taxon>
        <taxon>Metazoa</taxon>
        <taxon>Ecdysozoa</taxon>
        <taxon>Nematoda</taxon>
        <taxon>Chromadorea</taxon>
        <taxon>Rhabditida</taxon>
        <taxon>Rhabditina</taxon>
        <taxon>Diplogasteromorpha</taxon>
        <taxon>Diplogasteroidea</taxon>
        <taxon>Neodiplogasteridae</taxon>
        <taxon>Pristionchus</taxon>
    </lineage>
</organism>
<evidence type="ECO:0000256" key="1">
    <source>
        <dbReference type="ARBA" id="ARBA00006545"/>
    </source>
</evidence>
<dbReference type="GO" id="GO:0045053">
    <property type="term" value="P:protein retention in Golgi apparatus"/>
    <property type="evidence" value="ECO:0007669"/>
    <property type="project" value="TreeGrafter"/>
</dbReference>
<comment type="similarity">
    <text evidence="1">Belongs to the VPS13 family.</text>
</comment>
<accession>A0AAV5SYS5</accession>
<keyword evidence="4" id="KW-1185">Reference proteome</keyword>
<evidence type="ECO:0000313" key="3">
    <source>
        <dbReference type="EMBL" id="GMS85230.1"/>
    </source>
</evidence>
<feature type="non-terminal residue" evidence="3">
    <location>
        <position position="1"/>
    </location>
</feature>
<dbReference type="GO" id="GO:0006623">
    <property type="term" value="P:protein targeting to vacuole"/>
    <property type="evidence" value="ECO:0007669"/>
    <property type="project" value="TreeGrafter"/>
</dbReference>
<dbReference type="PANTHER" id="PTHR16166">
    <property type="entry name" value="VACUOLAR PROTEIN SORTING-ASSOCIATED PROTEIN VPS13"/>
    <property type="match status" value="1"/>
</dbReference>
<dbReference type="EMBL" id="BTSX01000002">
    <property type="protein sequence ID" value="GMS85230.1"/>
    <property type="molecule type" value="Genomic_DNA"/>
</dbReference>
<feature type="domain" description="Vacuolar protein sorting-associated protein 13 VPS13 adaptor binding" evidence="2">
    <location>
        <begin position="13"/>
        <end position="137"/>
    </location>
</feature>
<dbReference type="InterPro" id="IPR026847">
    <property type="entry name" value="VPS13"/>
</dbReference>
<dbReference type="AlphaFoldDB" id="A0AAV5SYS5"/>
<protein>
    <recommendedName>
        <fullName evidence="2">Vacuolar protein sorting-associated protein 13 VPS13 adaptor binding domain-containing protein</fullName>
    </recommendedName>
</protein>
<sequence length="138" mass="14958">QLALDIRMCTSGLTRVITVSPYYMVSNCGEWTISVREPNPKTWIKVPAKTSIGLYPTGKTPFLIARYSGRQKESITFPISQNIDTFATIVDESAGGGVSISVNVSSNSTVVYLSSFIPGAAPIQIVNNTSRPLHFGQM</sequence>